<keyword evidence="2" id="KW-1185">Reference proteome</keyword>
<protein>
    <submittedName>
        <fullName evidence="1">Uncharacterized protein</fullName>
    </submittedName>
</protein>
<gene>
    <name evidence="1" type="ORF">PQ465_20790</name>
</gene>
<dbReference type="EMBL" id="CP117880">
    <property type="protein sequence ID" value="WDF68719.1"/>
    <property type="molecule type" value="Genomic_DNA"/>
</dbReference>
<accession>A0ABY7WGF1</accession>
<dbReference type="RefSeq" id="WP_274267450.1">
    <property type="nucleotide sequence ID" value="NZ_CP117880.1"/>
</dbReference>
<evidence type="ECO:0000313" key="2">
    <source>
        <dbReference type="Proteomes" id="UP001221558"/>
    </source>
</evidence>
<reference evidence="1 2" key="1">
    <citation type="submission" date="2023-02" db="EMBL/GenBank/DDBJ databases">
        <title>Genome sequence of Sphingobacterium sp. KACC 22765.</title>
        <authorList>
            <person name="Kim S."/>
            <person name="Heo J."/>
            <person name="Kwon S.-W."/>
        </authorList>
    </citation>
    <scope>NUCLEOTIDE SEQUENCE [LARGE SCALE GENOMIC DNA]</scope>
    <source>
        <strain evidence="1 2">KACC 22765</strain>
    </source>
</reference>
<dbReference type="Proteomes" id="UP001221558">
    <property type="component" value="Chromosome"/>
</dbReference>
<organism evidence="1 2">
    <name type="scientific">Sphingobacterium oryzagri</name>
    <dbReference type="NCBI Taxonomy" id="3025669"/>
    <lineage>
        <taxon>Bacteria</taxon>
        <taxon>Pseudomonadati</taxon>
        <taxon>Bacteroidota</taxon>
        <taxon>Sphingobacteriia</taxon>
        <taxon>Sphingobacteriales</taxon>
        <taxon>Sphingobacteriaceae</taxon>
        <taxon>Sphingobacterium</taxon>
    </lineage>
</organism>
<proteinExistence type="predicted"/>
<sequence length="119" mass="13320">MKPSEGLEVKIVVASGWCGYVKTIVLNKNQTSKDLRGNTCQRSSVNTVTATDEKAFQKLNTYLLKLNLFDRKIQECSRCSDGVDYMLTINDGTQVIEHSIGFENKETGMAEFIAFMEAL</sequence>
<evidence type="ECO:0000313" key="1">
    <source>
        <dbReference type="EMBL" id="WDF68719.1"/>
    </source>
</evidence>
<name>A0ABY7WGF1_9SPHI</name>